<comment type="caution">
    <text evidence="1">The sequence shown here is derived from an EMBL/GenBank/DDBJ whole genome shotgun (WGS) entry which is preliminary data.</text>
</comment>
<dbReference type="EMBL" id="JACVVK020000181">
    <property type="protein sequence ID" value="KAK7486263.1"/>
    <property type="molecule type" value="Genomic_DNA"/>
</dbReference>
<dbReference type="Proteomes" id="UP001519460">
    <property type="component" value="Unassembled WGS sequence"/>
</dbReference>
<protein>
    <submittedName>
        <fullName evidence="1">Uncharacterized protein</fullName>
    </submittedName>
</protein>
<organism evidence="1 2">
    <name type="scientific">Batillaria attramentaria</name>
    <dbReference type="NCBI Taxonomy" id="370345"/>
    <lineage>
        <taxon>Eukaryota</taxon>
        <taxon>Metazoa</taxon>
        <taxon>Spiralia</taxon>
        <taxon>Lophotrochozoa</taxon>
        <taxon>Mollusca</taxon>
        <taxon>Gastropoda</taxon>
        <taxon>Caenogastropoda</taxon>
        <taxon>Sorbeoconcha</taxon>
        <taxon>Cerithioidea</taxon>
        <taxon>Batillariidae</taxon>
        <taxon>Batillaria</taxon>
    </lineage>
</organism>
<gene>
    <name evidence="1" type="ORF">BaRGS_00022433</name>
</gene>
<accession>A0ABD0KG84</accession>
<sequence length="61" mass="6691">MPVTRAPDLVLQARLTGSSCPQLNYFCKSSIDIGPEADGTEEGKRRNEDDWCLTVALPARP</sequence>
<name>A0ABD0KG84_9CAEN</name>
<evidence type="ECO:0000313" key="1">
    <source>
        <dbReference type="EMBL" id="KAK7486263.1"/>
    </source>
</evidence>
<dbReference type="AlphaFoldDB" id="A0ABD0KG84"/>
<feature type="non-terminal residue" evidence="1">
    <location>
        <position position="61"/>
    </location>
</feature>
<keyword evidence="2" id="KW-1185">Reference proteome</keyword>
<evidence type="ECO:0000313" key="2">
    <source>
        <dbReference type="Proteomes" id="UP001519460"/>
    </source>
</evidence>
<reference evidence="1 2" key="1">
    <citation type="journal article" date="2023" name="Sci. Data">
        <title>Genome assembly of the Korean intertidal mud-creeper Batillaria attramentaria.</title>
        <authorList>
            <person name="Patra A.K."/>
            <person name="Ho P.T."/>
            <person name="Jun S."/>
            <person name="Lee S.J."/>
            <person name="Kim Y."/>
            <person name="Won Y.J."/>
        </authorList>
    </citation>
    <scope>NUCLEOTIDE SEQUENCE [LARGE SCALE GENOMIC DNA]</scope>
    <source>
        <strain evidence="1">Wonlab-2016</strain>
    </source>
</reference>
<proteinExistence type="predicted"/>